<protein>
    <recommendedName>
        <fullName evidence="3">TPX2 C-terminal domain-containing protein</fullName>
    </recommendedName>
</protein>
<organism evidence="1 2">
    <name type="scientific">Microctonus aethiopoides</name>
    <dbReference type="NCBI Taxonomy" id="144406"/>
    <lineage>
        <taxon>Eukaryota</taxon>
        <taxon>Metazoa</taxon>
        <taxon>Ecdysozoa</taxon>
        <taxon>Arthropoda</taxon>
        <taxon>Hexapoda</taxon>
        <taxon>Insecta</taxon>
        <taxon>Pterygota</taxon>
        <taxon>Neoptera</taxon>
        <taxon>Endopterygota</taxon>
        <taxon>Hymenoptera</taxon>
        <taxon>Apocrita</taxon>
        <taxon>Ichneumonoidea</taxon>
        <taxon>Braconidae</taxon>
        <taxon>Euphorinae</taxon>
        <taxon>Microctonus</taxon>
    </lineage>
</organism>
<keyword evidence="2" id="KW-1185">Reference proteome</keyword>
<accession>A0AA39KN66</accession>
<proteinExistence type="predicted"/>
<dbReference type="Proteomes" id="UP001168990">
    <property type="component" value="Unassembled WGS sequence"/>
</dbReference>
<feature type="non-terminal residue" evidence="1">
    <location>
        <position position="1"/>
    </location>
</feature>
<feature type="non-terminal residue" evidence="1">
    <location>
        <position position="135"/>
    </location>
</feature>
<evidence type="ECO:0000313" key="1">
    <source>
        <dbReference type="EMBL" id="KAK0167680.1"/>
    </source>
</evidence>
<comment type="caution">
    <text evidence="1">The sequence shown here is derived from an EMBL/GenBank/DDBJ whole genome shotgun (WGS) entry which is preliminary data.</text>
</comment>
<reference evidence="1" key="2">
    <citation type="submission" date="2023-03" db="EMBL/GenBank/DDBJ databases">
        <authorList>
            <person name="Inwood S.N."/>
            <person name="Skelly J.G."/>
            <person name="Guhlin J."/>
            <person name="Harrop T.W.R."/>
            <person name="Goldson S.G."/>
            <person name="Dearden P.K."/>
        </authorList>
    </citation>
    <scope>NUCLEOTIDE SEQUENCE</scope>
    <source>
        <strain evidence="1">Irish</strain>
        <tissue evidence="1">Whole body</tissue>
    </source>
</reference>
<name>A0AA39KN66_9HYME</name>
<evidence type="ECO:0000313" key="2">
    <source>
        <dbReference type="Proteomes" id="UP001168990"/>
    </source>
</evidence>
<gene>
    <name evidence="1" type="ORF">PV328_012432</name>
</gene>
<sequence>SQAEREKIEIENMREHQIHANPVTQEILAAPETLKAEKLHKATVSHVRLAPFSFEGRDKMVAKKKEELRIKIQEEERKTRVFHANPAPTFRPVAVRSVSRENIKIESKTKSAVNLRTDGKINYGGKNDKYLGMIC</sequence>
<dbReference type="AlphaFoldDB" id="A0AA39KN66"/>
<evidence type="ECO:0008006" key="3">
    <source>
        <dbReference type="Google" id="ProtNLM"/>
    </source>
</evidence>
<reference evidence="1" key="1">
    <citation type="journal article" date="2023" name="bioRxiv">
        <title>Scaffold-level genome assemblies of two parasitoid biocontrol wasps reveal the parthenogenesis mechanism and an associated novel virus.</title>
        <authorList>
            <person name="Inwood S."/>
            <person name="Skelly J."/>
            <person name="Guhlin J."/>
            <person name="Harrop T."/>
            <person name="Goldson S."/>
            <person name="Dearden P."/>
        </authorList>
    </citation>
    <scope>NUCLEOTIDE SEQUENCE</scope>
    <source>
        <strain evidence="1">Irish</strain>
        <tissue evidence="1">Whole body</tissue>
    </source>
</reference>
<dbReference type="EMBL" id="JAQQBS010001305">
    <property type="protein sequence ID" value="KAK0167680.1"/>
    <property type="molecule type" value="Genomic_DNA"/>
</dbReference>